<dbReference type="InterPro" id="IPR016164">
    <property type="entry name" value="FAD-linked_Oxase-like_C"/>
</dbReference>
<keyword evidence="3" id="KW-0285">Flavoprotein</keyword>
<dbReference type="SUPFAM" id="SSF56176">
    <property type="entry name" value="FAD-binding/transporter-associated domain-like"/>
    <property type="match status" value="1"/>
</dbReference>
<accession>A0A5B8JKZ3</accession>
<feature type="domain" description="FAD-binding PCMH-type" evidence="6">
    <location>
        <begin position="69"/>
        <end position="248"/>
    </location>
</feature>
<dbReference type="PROSITE" id="PS51318">
    <property type="entry name" value="TAT"/>
    <property type="match status" value="1"/>
</dbReference>
<dbReference type="EMBL" id="CP042266">
    <property type="protein sequence ID" value="QDY75217.1"/>
    <property type="molecule type" value="Genomic_DNA"/>
</dbReference>
<dbReference type="PROSITE" id="PS51387">
    <property type="entry name" value="FAD_PCMH"/>
    <property type="match status" value="1"/>
</dbReference>
<protein>
    <submittedName>
        <fullName evidence="8">FAD-binding protein</fullName>
    </submittedName>
</protein>
<evidence type="ECO:0000256" key="1">
    <source>
        <dbReference type="ARBA" id="ARBA00001974"/>
    </source>
</evidence>
<dbReference type="EMBL" id="CP042266">
    <property type="protein sequence ID" value="QDY80581.1"/>
    <property type="molecule type" value="Genomic_DNA"/>
</dbReference>
<keyword evidence="9" id="KW-1185">Reference proteome</keyword>
<dbReference type="GO" id="GO:0071949">
    <property type="term" value="F:FAD binding"/>
    <property type="evidence" value="ECO:0007669"/>
    <property type="project" value="InterPro"/>
</dbReference>
<dbReference type="Pfam" id="PF01565">
    <property type="entry name" value="FAD_binding_4"/>
    <property type="match status" value="1"/>
</dbReference>
<keyword evidence="4" id="KW-0274">FAD</keyword>
<dbReference type="InterPro" id="IPR016170">
    <property type="entry name" value="Cytok_DH_C_sf"/>
</dbReference>
<dbReference type="SUPFAM" id="SSF55103">
    <property type="entry name" value="FAD-linked oxidases, C-terminal domain"/>
    <property type="match status" value="1"/>
</dbReference>
<proteinExistence type="inferred from homology"/>
<evidence type="ECO:0000313" key="9">
    <source>
        <dbReference type="Proteomes" id="UP000320580"/>
    </source>
</evidence>
<keyword evidence="5" id="KW-0560">Oxidoreductase</keyword>
<dbReference type="GO" id="GO:0019139">
    <property type="term" value="F:cytokinin dehydrogenase activity"/>
    <property type="evidence" value="ECO:0007669"/>
    <property type="project" value="InterPro"/>
</dbReference>
<dbReference type="InterPro" id="IPR016166">
    <property type="entry name" value="FAD-bd_PCMH"/>
</dbReference>
<evidence type="ECO:0000313" key="7">
    <source>
        <dbReference type="EMBL" id="QDY75217.1"/>
    </source>
</evidence>
<comment type="cofactor">
    <cofactor evidence="1">
        <name>FAD</name>
        <dbReference type="ChEBI" id="CHEBI:57692"/>
    </cofactor>
</comment>
<dbReference type="PANTHER" id="PTHR13878:SF53">
    <property type="entry name" value="CYTOKININ DEHYDROGENASE 6"/>
    <property type="match status" value="1"/>
</dbReference>
<dbReference type="InterPro" id="IPR036318">
    <property type="entry name" value="FAD-bd_PCMH-like_sf"/>
</dbReference>
<organism evidence="8 9">
    <name type="scientific">Streptomyces qinzhouensis</name>
    <dbReference type="NCBI Taxonomy" id="2599401"/>
    <lineage>
        <taxon>Bacteria</taxon>
        <taxon>Bacillati</taxon>
        <taxon>Actinomycetota</taxon>
        <taxon>Actinomycetes</taxon>
        <taxon>Kitasatosporales</taxon>
        <taxon>Streptomycetaceae</taxon>
        <taxon>Streptomyces</taxon>
    </lineage>
</organism>
<dbReference type="InterPro" id="IPR016169">
    <property type="entry name" value="FAD-bd_PCMH_sub2"/>
</dbReference>
<dbReference type="Gene3D" id="3.40.462.10">
    <property type="entry name" value="FAD-linked oxidases, C-terminal domain"/>
    <property type="match status" value="1"/>
</dbReference>
<dbReference type="Gene3D" id="3.30.43.10">
    <property type="entry name" value="Uridine Diphospho-n-acetylenolpyruvylglucosamine Reductase, domain 2"/>
    <property type="match status" value="2"/>
</dbReference>
<dbReference type="InterPro" id="IPR050432">
    <property type="entry name" value="FAD-linked_Oxidoreductases_BP"/>
</dbReference>
<dbReference type="Proteomes" id="UP000320580">
    <property type="component" value="Chromosome"/>
</dbReference>
<sequence length="497" mass="53209">MHTEPTRRKILSGLAVGAGTAVLGWDPHARAWATAPGSTPGIRQVPALDGTLLLPADPSAFTEDFGHLFTRRPRAVLTPGSVNDIQKVLRYARNNAIPVAVNGQSGTGADDRESHSHYGQALVEGGIAIDPKPLGTIHSITAGIADVDAGVTWSALALRALETGQTLPVYNDFAHLSIGGTLSVGGLGGTSQRHGSQADNVEWLQVVTGTGEKITCSRTSHRALFEAVLIGAGQYAVIVRAGVKLIPAHTTTRSLEYTYTDRAAFLRDSLAVMRAGVVSDQNGYAEPKPGGGWTYRLALGIFYSAPAGPDVAALQAVLSPQATAGPAADLPFRDWLLRFDPNWAALKAAGFWGSKKPWLMMFVGTEQTPAYLDTVLGELTPTQMGPGPVRISPMDTRSLTRPNFVLPQSRTNEFFEVSLIRIPAPNHPDVPGLLAQNRRFYDRAVALGAKRYLVGAVPSMTRADWRTHYGARWITLSALKRWYDPAAILTPGQGIFG</sequence>
<dbReference type="InterPro" id="IPR015345">
    <property type="entry name" value="Cytokinin_DH_FAD/cytokin-bd"/>
</dbReference>
<dbReference type="AlphaFoldDB" id="A0A5B8JKZ3"/>
<reference evidence="8 9" key="1">
    <citation type="submission" date="2019-07" db="EMBL/GenBank/DDBJ databases">
        <authorList>
            <person name="Zhu P."/>
        </authorList>
    </citation>
    <scope>NUCLEOTIDE SEQUENCE [LARGE SCALE GENOMIC DNA]</scope>
    <source>
        <strain evidence="8 9">SSL-25</strain>
    </source>
</reference>
<dbReference type="PANTHER" id="PTHR13878">
    <property type="entry name" value="GULONOLACTONE OXIDASE"/>
    <property type="match status" value="1"/>
</dbReference>
<evidence type="ECO:0000256" key="2">
    <source>
        <dbReference type="ARBA" id="ARBA00005466"/>
    </source>
</evidence>
<evidence type="ECO:0000313" key="8">
    <source>
        <dbReference type="EMBL" id="QDY80581.1"/>
    </source>
</evidence>
<gene>
    <name evidence="7" type="ORF">FQU76_00475</name>
    <name evidence="8" type="ORF">FQU76_33265</name>
</gene>
<dbReference type="KEGG" id="sqz:FQU76_00475"/>
<evidence type="ECO:0000256" key="5">
    <source>
        <dbReference type="ARBA" id="ARBA00023002"/>
    </source>
</evidence>
<evidence type="ECO:0000256" key="4">
    <source>
        <dbReference type="ARBA" id="ARBA00022827"/>
    </source>
</evidence>
<dbReference type="Gene3D" id="3.30.465.10">
    <property type="match status" value="1"/>
</dbReference>
<comment type="similarity">
    <text evidence="2">Belongs to the oxygen-dependent FAD-linked oxidoreductase family.</text>
</comment>
<dbReference type="Pfam" id="PF09265">
    <property type="entry name" value="Cytokin-bind"/>
    <property type="match status" value="1"/>
</dbReference>
<dbReference type="GO" id="GO:0009690">
    <property type="term" value="P:cytokinin metabolic process"/>
    <property type="evidence" value="ECO:0007669"/>
    <property type="project" value="InterPro"/>
</dbReference>
<evidence type="ECO:0000259" key="6">
    <source>
        <dbReference type="PROSITE" id="PS51387"/>
    </source>
</evidence>
<evidence type="ECO:0000256" key="3">
    <source>
        <dbReference type="ARBA" id="ARBA00022630"/>
    </source>
</evidence>
<dbReference type="InterPro" id="IPR006311">
    <property type="entry name" value="TAT_signal"/>
</dbReference>
<dbReference type="InterPro" id="IPR006094">
    <property type="entry name" value="Oxid_FAD_bind_N"/>
</dbReference>
<dbReference type="InterPro" id="IPR016167">
    <property type="entry name" value="FAD-bd_PCMH_sub1"/>
</dbReference>
<dbReference type="RefSeq" id="WP_146478529.1">
    <property type="nucleotide sequence ID" value="NZ_CP042266.1"/>
</dbReference>
<name>A0A5B8JKZ3_9ACTN</name>
<dbReference type="KEGG" id="sqz:FQU76_33265"/>
<dbReference type="OrthoDB" id="6278354at2"/>